<feature type="non-terminal residue" evidence="1">
    <location>
        <position position="1"/>
    </location>
</feature>
<protein>
    <submittedName>
        <fullName evidence="1">Uncharacterized protein</fullName>
    </submittedName>
</protein>
<gene>
    <name evidence="1" type="ORF">PFISCL1PPCAC_11017</name>
</gene>
<accession>A0AAV5VM20</accession>
<evidence type="ECO:0000313" key="1">
    <source>
        <dbReference type="EMBL" id="GMT19720.1"/>
    </source>
</evidence>
<dbReference type="AlphaFoldDB" id="A0AAV5VM20"/>
<proteinExistence type="predicted"/>
<feature type="non-terminal residue" evidence="1">
    <location>
        <position position="91"/>
    </location>
</feature>
<name>A0AAV5VM20_9BILA</name>
<comment type="caution">
    <text evidence="1">The sequence shown here is derived from an EMBL/GenBank/DDBJ whole genome shotgun (WGS) entry which is preliminary data.</text>
</comment>
<dbReference type="Proteomes" id="UP001432322">
    <property type="component" value="Unassembled WGS sequence"/>
</dbReference>
<reference evidence="1" key="1">
    <citation type="submission" date="2023-10" db="EMBL/GenBank/DDBJ databases">
        <title>Genome assembly of Pristionchus species.</title>
        <authorList>
            <person name="Yoshida K."/>
            <person name="Sommer R.J."/>
        </authorList>
    </citation>
    <scope>NUCLEOTIDE SEQUENCE</scope>
    <source>
        <strain evidence="1">RS5133</strain>
    </source>
</reference>
<evidence type="ECO:0000313" key="2">
    <source>
        <dbReference type="Proteomes" id="UP001432322"/>
    </source>
</evidence>
<dbReference type="EMBL" id="BTSY01000003">
    <property type="protein sequence ID" value="GMT19720.1"/>
    <property type="molecule type" value="Genomic_DNA"/>
</dbReference>
<organism evidence="1 2">
    <name type="scientific">Pristionchus fissidentatus</name>
    <dbReference type="NCBI Taxonomy" id="1538716"/>
    <lineage>
        <taxon>Eukaryota</taxon>
        <taxon>Metazoa</taxon>
        <taxon>Ecdysozoa</taxon>
        <taxon>Nematoda</taxon>
        <taxon>Chromadorea</taxon>
        <taxon>Rhabditida</taxon>
        <taxon>Rhabditina</taxon>
        <taxon>Diplogasteromorpha</taxon>
        <taxon>Diplogasteroidea</taxon>
        <taxon>Neodiplogasteridae</taxon>
        <taxon>Pristionchus</taxon>
    </lineage>
</organism>
<keyword evidence="2" id="KW-1185">Reference proteome</keyword>
<sequence>VHASKFALSHSKNKNSWSSEVIYKLAFSLGHVNRRDFRLLERATIYNLTTDCELDEGYTPFYLYEGKLEWLQYILTGCTVEKADLAMNKET</sequence>